<keyword evidence="9" id="KW-1185">Reference proteome</keyword>
<dbReference type="InterPro" id="IPR023198">
    <property type="entry name" value="PGP-like_dom2"/>
</dbReference>
<comment type="cofactor">
    <cofactor evidence="1">
        <name>Mg(2+)</name>
        <dbReference type="ChEBI" id="CHEBI:18420"/>
    </cofactor>
</comment>
<keyword evidence="3" id="KW-0479">Metal-binding</keyword>
<dbReference type="GO" id="GO:1990738">
    <property type="term" value="F:pseudouridine 5'-phosphatase activity"/>
    <property type="evidence" value="ECO:0007669"/>
    <property type="project" value="UniProtKB-EC"/>
</dbReference>
<dbReference type="STRING" id="70415.A0A5S6QEC9"/>
<organism evidence="9 10">
    <name type="scientific">Trichuris muris</name>
    <name type="common">Mouse whipworm</name>
    <dbReference type="NCBI Taxonomy" id="70415"/>
    <lineage>
        <taxon>Eukaryota</taxon>
        <taxon>Metazoa</taxon>
        <taxon>Ecdysozoa</taxon>
        <taxon>Nematoda</taxon>
        <taxon>Enoplea</taxon>
        <taxon>Dorylaimia</taxon>
        <taxon>Trichinellida</taxon>
        <taxon>Trichuridae</taxon>
        <taxon>Trichuris</taxon>
    </lineage>
</organism>
<evidence type="ECO:0000313" key="10">
    <source>
        <dbReference type="WBParaSite" id="TMUE_1000005721.1"/>
    </source>
</evidence>
<evidence type="ECO:0000256" key="2">
    <source>
        <dbReference type="ARBA" id="ARBA00006171"/>
    </source>
</evidence>
<protein>
    <recommendedName>
        <fullName evidence="7">pseudouridine 5'-phosphatase</fullName>
        <ecNumber evidence="7">3.1.3.96</ecNumber>
    </recommendedName>
    <alternativeName>
        <fullName evidence="8">Pseudouridine-5'-monophosphatase</fullName>
    </alternativeName>
</protein>
<dbReference type="Gene3D" id="1.10.150.240">
    <property type="entry name" value="Putative phosphatase, domain 2"/>
    <property type="match status" value="1"/>
</dbReference>
<evidence type="ECO:0000256" key="7">
    <source>
        <dbReference type="ARBA" id="ARBA00066578"/>
    </source>
</evidence>
<dbReference type="SFLD" id="SFLDS00003">
    <property type="entry name" value="Haloacid_Dehalogenase"/>
    <property type="match status" value="1"/>
</dbReference>
<dbReference type="PANTHER" id="PTHR18901:SF38">
    <property type="entry name" value="PSEUDOURIDINE-5'-PHOSPHATASE"/>
    <property type="match status" value="1"/>
</dbReference>
<dbReference type="AlphaFoldDB" id="A0A5S6QEC9"/>
<dbReference type="Gene3D" id="3.40.50.1000">
    <property type="entry name" value="HAD superfamily/HAD-like"/>
    <property type="match status" value="1"/>
</dbReference>
<dbReference type="FunFam" id="1.10.150.240:FF:000001">
    <property type="entry name" value="Haloacid dehalogenase-like hydrolase domain"/>
    <property type="match status" value="1"/>
</dbReference>
<dbReference type="FunFam" id="3.40.50.1000:FF:000055">
    <property type="entry name" value="Haloacid dehalogenase-like hydrolase family protein"/>
    <property type="match status" value="1"/>
</dbReference>
<dbReference type="Proteomes" id="UP000046395">
    <property type="component" value="Unassembled WGS sequence"/>
</dbReference>
<dbReference type="SUPFAM" id="SSF56784">
    <property type="entry name" value="HAD-like"/>
    <property type="match status" value="1"/>
</dbReference>
<dbReference type="InterPro" id="IPR006439">
    <property type="entry name" value="HAD-SF_hydro_IA"/>
</dbReference>
<dbReference type="InterPro" id="IPR023214">
    <property type="entry name" value="HAD_sf"/>
</dbReference>
<evidence type="ECO:0000256" key="1">
    <source>
        <dbReference type="ARBA" id="ARBA00001946"/>
    </source>
</evidence>
<dbReference type="EC" id="3.1.3.96" evidence="7"/>
<dbReference type="InterPro" id="IPR036412">
    <property type="entry name" value="HAD-like_sf"/>
</dbReference>
<proteinExistence type="inferred from homology"/>
<comment type="similarity">
    <text evidence="2">Belongs to the HAD-like hydrolase superfamily. CbbY/CbbZ/Gph/YieH family.</text>
</comment>
<dbReference type="Pfam" id="PF13419">
    <property type="entry name" value="HAD_2"/>
    <property type="match status" value="1"/>
</dbReference>
<dbReference type="InterPro" id="IPR041492">
    <property type="entry name" value="HAD_2"/>
</dbReference>
<dbReference type="NCBIfam" id="TIGR01509">
    <property type="entry name" value="HAD-SF-IA-v3"/>
    <property type="match status" value="1"/>
</dbReference>
<comment type="catalytic activity">
    <reaction evidence="6">
        <text>psi-UMP + H2O = pseudouridine + phosphate</text>
        <dbReference type="Rhea" id="RHEA:10944"/>
        <dbReference type="ChEBI" id="CHEBI:15377"/>
        <dbReference type="ChEBI" id="CHEBI:17802"/>
        <dbReference type="ChEBI" id="CHEBI:43474"/>
        <dbReference type="ChEBI" id="CHEBI:58380"/>
        <dbReference type="EC" id="3.1.3.96"/>
    </reaction>
</comment>
<dbReference type="WBParaSite" id="TMUE_1000005721.1">
    <property type="protein sequence ID" value="TMUE_1000005721.1"/>
    <property type="gene ID" value="WBGene00286698"/>
</dbReference>
<dbReference type="GO" id="GO:0046872">
    <property type="term" value="F:metal ion binding"/>
    <property type="evidence" value="ECO:0007669"/>
    <property type="project" value="UniProtKB-KW"/>
</dbReference>
<evidence type="ECO:0000256" key="4">
    <source>
        <dbReference type="ARBA" id="ARBA00022801"/>
    </source>
</evidence>
<evidence type="ECO:0000256" key="5">
    <source>
        <dbReference type="ARBA" id="ARBA00022842"/>
    </source>
</evidence>
<dbReference type="PANTHER" id="PTHR18901">
    <property type="entry name" value="2-DEOXYGLUCOSE-6-PHOSPHATE PHOSPHATASE 2"/>
    <property type="match status" value="1"/>
</dbReference>
<evidence type="ECO:0000256" key="3">
    <source>
        <dbReference type="ARBA" id="ARBA00022723"/>
    </source>
</evidence>
<dbReference type="SFLD" id="SFLDG01129">
    <property type="entry name" value="C1.5:_HAD__Beta-PGM__Phosphata"/>
    <property type="match status" value="1"/>
</dbReference>
<evidence type="ECO:0000256" key="8">
    <source>
        <dbReference type="ARBA" id="ARBA00083904"/>
    </source>
</evidence>
<evidence type="ECO:0000313" key="9">
    <source>
        <dbReference type="Proteomes" id="UP000046395"/>
    </source>
</evidence>
<evidence type="ECO:0000256" key="6">
    <source>
        <dbReference type="ARBA" id="ARBA00052504"/>
    </source>
</evidence>
<accession>A0A5S6QEC9</accession>
<keyword evidence="5" id="KW-0460">Magnesium</keyword>
<sequence>MTCHTLKPVTHVIFDNDGLLLNTETLYEEAISTILSRYGKGKYTWELKLKQMGRAQEVAYQIIIDEYKLPMSVQQMIKETDALLLDRFPNSQLMPGADRLIRHLHTHNVPIGLCTASRKKYFALKTSKHKELYQLFHHVVCIPEEVEIKTGKPHPDCYLVCASRFADPVPKPSSVLVFEDSANGVEAALMAGMQVVMVPDRRMAPENRLAATQCIDSLLDFKPEAFGLPPFQ</sequence>
<reference evidence="10" key="1">
    <citation type="submission" date="2019-12" db="UniProtKB">
        <authorList>
            <consortium name="WormBaseParasite"/>
        </authorList>
    </citation>
    <scope>IDENTIFICATION</scope>
</reference>
<name>A0A5S6QEC9_TRIMR</name>
<keyword evidence="4" id="KW-0378">Hydrolase</keyword>